<sequence length="140" mass="15318">MNGFEAQIQQAMRQVRQRLDAFEQHRTLLAEAEGEGTGADGLVTARVGAGGQVRDLEINPRAMRLDSHTLREEILAAIRAATANWTEAVQEATARPPVDPEQLLRDFGVGPELKATMAQFSQRAADIEQNLSALRRDLAG</sequence>
<dbReference type="Proteomes" id="UP001500307">
    <property type="component" value="Unassembled WGS sequence"/>
</dbReference>
<accession>A0ABP8T496</accession>
<proteinExistence type="predicted"/>
<protein>
    <recommendedName>
        <fullName evidence="3">YbaB/EbfC DNA-binding family protein</fullName>
    </recommendedName>
</protein>
<evidence type="ECO:0000313" key="1">
    <source>
        <dbReference type="EMBL" id="GAA4580236.1"/>
    </source>
</evidence>
<dbReference type="InterPro" id="IPR004401">
    <property type="entry name" value="YbaB/EbfC"/>
</dbReference>
<dbReference type="SUPFAM" id="SSF82607">
    <property type="entry name" value="YbaB-like"/>
    <property type="match status" value="1"/>
</dbReference>
<reference evidence="2" key="1">
    <citation type="journal article" date="2019" name="Int. J. Syst. Evol. Microbiol.">
        <title>The Global Catalogue of Microorganisms (GCM) 10K type strain sequencing project: providing services to taxonomists for standard genome sequencing and annotation.</title>
        <authorList>
            <consortium name="The Broad Institute Genomics Platform"/>
            <consortium name="The Broad Institute Genome Sequencing Center for Infectious Disease"/>
            <person name="Wu L."/>
            <person name="Ma J."/>
        </authorList>
    </citation>
    <scope>NUCLEOTIDE SEQUENCE [LARGE SCALE GENOMIC DNA]</scope>
    <source>
        <strain evidence="2">JCM 3175</strain>
    </source>
</reference>
<dbReference type="InterPro" id="IPR036894">
    <property type="entry name" value="YbaB-like_sf"/>
</dbReference>
<dbReference type="Pfam" id="PF02575">
    <property type="entry name" value="YbaB_DNA_bd"/>
    <property type="match status" value="1"/>
</dbReference>
<dbReference type="EMBL" id="BAABGU010000057">
    <property type="protein sequence ID" value="GAA4580236.1"/>
    <property type="molecule type" value="Genomic_DNA"/>
</dbReference>
<name>A0ABP8T496_9ACTN</name>
<dbReference type="Gene3D" id="3.30.1310.10">
    <property type="entry name" value="Nucleoid-associated protein YbaB-like domain"/>
    <property type="match status" value="1"/>
</dbReference>
<organism evidence="1 2">
    <name type="scientific">Micromonospora coerulea</name>
    <dbReference type="NCBI Taxonomy" id="47856"/>
    <lineage>
        <taxon>Bacteria</taxon>
        <taxon>Bacillati</taxon>
        <taxon>Actinomycetota</taxon>
        <taxon>Actinomycetes</taxon>
        <taxon>Micromonosporales</taxon>
        <taxon>Micromonosporaceae</taxon>
        <taxon>Micromonospora</taxon>
    </lineage>
</organism>
<gene>
    <name evidence="1" type="ORF">GCM10023176_59410</name>
</gene>
<comment type="caution">
    <text evidence="1">The sequence shown here is derived from an EMBL/GenBank/DDBJ whole genome shotgun (WGS) entry which is preliminary data.</text>
</comment>
<dbReference type="RefSeq" id="WP_346125040.1">
    <property type="nucleotide sequence ID" value="NZ_BAABGU010000057.1"/>
</dbReference>
<keyword evidence="2" id="KW-1185">Reference proteome</keyword>
<evidence type="ECO:0000313" key="2">
    <source>
        <dbReference type="Proteomes" id="UP001500307"/>
    </source>
</evidence>
<evidence type="ECO:0008006" key="3">
    <source>
        <dbReference type="Google" id="ProtNLM"/>
    </source>
</evidence>